<dbReference type="GO" id="GO:0042759">
    <property type="term" value="P:long-chain fatty acid biosynthetic process"/>
    <property type="evidence" value="ECO:0007669"/>
    <property type="project" value="TreeGrafter"/>
</dbReference>
<reference evidence="2" key="1">
    <citation type="submission" date="2018-05" db="EMBL/GenBank/DDBJ databases">
        <authorList>
            <person name="Lanie J.A."/>
            <person name="Ng W.-L."/>
            <person name="Kazmierczak K.M."/>
            <person name="Andrzejewski T.M."/>
            <person name="Davidsen T.M."/>
            <person name="Wayne K.J."/>
            <person name="Tettelin H."/>
            <person name="Glass J.I."/>
            <person name="Rusch D."/>
            <person name="Podicherti R."/>
            <person name="Tsui H.-C.T."/>
            <person name="Winkler M.E."/>
        </authorList>
    </citation>
    <scope>NUCLEOTIDE SEQUENCE</scope>
</reference>
<dbReference type="InterPro" id="IPR031329">
    <property type="entry name" value="NEUT/ALK_ceramidase_N"/>
</dbReference>
<dbReference type="GO" id="GO:0046514">
    <property type="term" value="P:ceramide catabolic process"/>
    <property type="evidence" value="ECO:0007669"/>
    <property type="project" value="InterPro"/>
</dbReference>
<proteinExistence type="predicted"/>
<evidence type="ECO:0000259" key="1">
    <source>
        <dbReference type="Pfam" id="PF04734"/>
    </source>
</evidence>
<dbReference type="EMBL" id="UINC01017848">
    <property type="protein sequence ID" value="SVA74448.1"/>
    <property type="molecule type" value="Genomic_DNA"/>
</dbReference>
<dbReference type="GO" id="GO:0046512">
    <property type="term" value="P:sphingosine biosynthetic process"/>
    <property type="evidence" value="ECO:0007669"/>
    <property type="project" value="TreeGrafter"/>
</dbReference>
<dbReference type="PANTHER" id="PTHR12670:SF1">
    <property type="entry name" value="NEUTRAL CERAMIDASE"/>
    <property type="match status" value="1"/>
</dbReference>
<feature type="domain" description="Neutral/alkaline non-lysosomal ceramidase N-terminal" evidence="1">
    <location>
        <begin position="29"/>
        <end position="240"/>
    </location>
</feature>
<gene>
    <name evidence="2" type="ORF">METZ01_LOCUS127302</name>
</gene>
<sequence length="442" mass="49309">MRYFSNTALLVILILSALGCEKNKQSIHAGVAVVDITPPLELQPILGGYGDRMSKPAEGVHDRIFAKALVLKDQENSFALITADMQSFPPYFKAQLVEALAEEGWDGNEIMLLPSHSHTSIEMMSIHIKNNLNIPQIGIFNKDVLVLTIENLKKAVLNAQANMQPVKVGTIRKELAGWNRNRRDGNLTIDPDLTITRFDLLNNQPLAVLVNWTAHPTFMGSEDMEISGGWPGHLQRTMEALFDSQVTVFYYNGAEGDQRPISQLEYGSNWEQAESYGRELGILSWKLAQNIQTKPVYEVHRYITSISLPELTWHPEFMQTGGAEYGLNEETAAYVINLLFPRTTSSTAINIGDLMIIGIPGELTAELGQEIKRKVLDQTDIHYVTIGGLADEWISYMLSKEEYEKGGYEASVSFYGPTLGPLVVDRIVDAATSFQLQYLAKN</sequence>
<organism evidence="2">
    <name type="scientific">marine metagenome</name>
    <dbReference type="NCBI Taxonomy" id="408172"/>
    <lineage>
        <taxon>unclassified sequences</taxon>
        <taxon>metagenomes</taxon>
        <taxon>ecological metagenomes</taxon>
    </lineage>
</organism>
<dbReference type="AlphaFoldDB" id="A0A381YBR7"/>
<dbReference type="PROSITE" id="PS51257">
    <property type="entry name" value="PROKAR_LIPOPROTEIN"/>
    <property type="match status" value="1"/>
</dbReference>
<dbReference type="GO" id="GO:0005576">
    <property type="term" value="C:extracellular region"/>
    <property type="evidence" value="ECO:0007669"/>
    <property type="project" value="TreeGrafter"/>
</dbReference>
<accession>A0A381YBR7</accession>
<dbReference type="InterPro" id="IPR006823">
    <property type="entry name" value="Ceramidase_alk"/>
</dbReference>
<dbReference type="PANTHER" id="PTHR12670">
    <property type="entry name" value="CERAMIDASE"/>
    <property type="match status" value="1"/>
</dbReference>
<dbReference type="GO" id="GO:0016020">
    <property type="term" value="C:membrane"/>
    <property type="evidence" value="ECO:0007669"/>
    <property type="project" value="GOC"/>
</dbReference>
<evidence type="ECO:0000313" key="2">
    <source>
        <dbReference type="EMBL" id="SVA74448.1"/>
    </source>
</evidence>
<feature type="domain" description="Neutral/alkaline non-lysosomal ceramidase N-terminal" evidence="1">
    <location>
        <begin position="341"/>
        <end position="418"/>
    </location>
</feature>
<dbReference type="Pfam" id="PF04734">
    <property type="entry name" value="Ceramidase_alk"/>
    <property type="match status" value="2"/>
</dbReference>
<dbReference type="GO" id="GO:0017040">
    <property type="term" value="F:N-acylsphingosine amidohydrolase activity"/>
    <property type="evidence" value="ECO:0007669"/>
    <property type="project" value="InterPro"/>
</dbReference>
<protein>
    <recommendedName>
        <fullName evidence="1">Neutral/alkaline non-lysosomal ceramidase N-terminal domain-containing protein</fullName>
    </recommendedName>
</protein>
<name>A0A381YBR7_9ZZZZ</name>